<dbReference type="GO" id="GO:0016597">
    <property type="term" value="F:amino acid binding"/>
    <property type="evidence" value="ECO:0007669"/>
    <property type="project" value="UniProtKB-UniRule"/>
</dbReference>
<keyword evidence="5" id="KW-1185">Reference proteome</keyword>
<dbReference type="PANTHER" id="PTHR31096">
    <property type="entry name" value="ACT DOMAIN-CONTAINING PROTEIN ACR4-RELATED"/>
    <property type="match status" value="1"/>
</dbReference>
<comment type="function">
    <text evidence="2">Binds amino acids.</text>
</comment>
<evidence type="ECO:0000259" key="3">
    <source>
        <dbReference type="PROSITE" id="PS51671"/>
    </source>
</evidence>
<protein>
    <recommendedName>
        <fullName evidence="2">ACT domain-containing protein ACR</fullName>
    </recommendedName>
    <alternativeName>
        <fullName evidence="2">Protein ACT DOMAIN REPEATS</fullName>
    </alternativeName>
</protein>
<evidence type="ECO:0000256" key="2">
    <source>
        <dbReference type="RuleBase" id="RU369043"/>
    </source>
</evidence>
<dbReference type="Proteomes" id="UP000636800">
    <property type="component" value="Chromosome 1"/>
</dbReference>
<dbReference type="SUPFAM" id="SSF55021">
    <property type="entry name" value="ACT-like"/>
    <property type="match status" value="3"/>
</dbReference>
<dbReference type="PROSITE" id="PS51671">
    <property type="entry name" value="ACT"/>
    <property type="match status" value="1"/>
</dbReference>
<dbReference type="EMBL" id="JADCNL010000001">
    <property type="protein sequence ID" value="KAG0498286.1"/>
    <property type="molecule type" value="Genomic_DNA"/>
</dbReference>
<dbReference type="PANTHER" id="PTHR31096:SF50">
    <property type="entry name" value="ACT DOMAIN-CONTAINING PROTEIN ACR2"/>
    <property type="match status" value="1"/>
</dbReference>
<comment type="caution">
    <text evidence="4">The sequence shown here is derived from an EMBL/GenBank/DDBJ whole genome shotgun (WGS) entry which is preliminary data.</text>
</comment>
<gene>
    <name evidence="4" type="ORF">HPP92_002977</name>
</gene>
<evidence type="ECO:0000256" key="1">
    <source>
        <dbReference type="ARBA" id="ARBA00022737"/>
    </source>
</evidence>
<name>A0A835S1C3_VANPL</name>
<dbReference type="AlphaFoldDB" id="A0A835S1C3"/>
<dbReference type="Gene3D" id="3.30.70.260">
    <property type="match status" value="1"/>
</dbReference>
<proteinExistence type="predicted"/>
<sequence length="481" mass="54103">MAEVELHPSMEACCPYFDPDFENLNERIYGPRFSMDNEACENCTVIAVDSLDEQGLLLEVLQVLTDMDLLIKKSYISSDAGWFMDVFHVQDNLGNKIRDSRFISYIQQTINLRRGLKNSEVQSKNCQEGSSKPESFSELTAIEMIGSNRPGLFSEISAVLAEENCSVLEAHAWSHNDCLACVAYVSDESTASRIDDPGRLATIEDHLSTILQSNADHEHLHCGVKVHFIGCDSSMSRTERRLHQLMLANRDFNAAQCTPQRSPDALLSSVGMESSEAPRKIMVTIDHCSEKDYLIANIKSIDRPKLMFDIVCTLTDMQYVIFHAAIKSHGQFACQEYFIRHRDGFARKTVEERHQISKCLEAAIERRTCEGLRLELCAQNCAGLLPYVTRTLREYGLTVARADIATQGEKTKNVFYVQDISGKKVDMGSVEMLRRELEPLPFQVKNELNPITMNSVGKVGFSFSGLLRSQLEKLSPSFVSP</sequence>
<dbReference type="InterPro" id="IPR002912">
    <property type="entry name" value="ACT_dom"/>
</dbReference>
<organism evidence="4 5">
    <name type="scientific">Vanilla planifolia</name>
    <name type="common">Vanilla</name>
    <dbReference type="NCBI Taxonomy" id="51239"/>
    <lineage>
        <taxon>Eukaryota</taxon>
        <taxon>Viridiplantae</taxon>
        <taxon>Streptophyta</taxon>
        <taxon>Embryophyta</taxon>
        <taxon>Tracheophyta</taxon>
        <taxon>Spermatophyta</taxon>
        <taxon>Magnoliopsida</taxon>
        <taxon>Liliopsida</taxon>
        <taxon>Asparagales</taxon>
        <taxon>Orchidaceae</taxon>
        <taxon>Vanilloideae</taxon>
        <taxon>Vanilleae</taxon>
        <taxon>Vanilla</taxon>
    </lineage>
</organism>
<feature type="domain" description="ACT" evidence="3">
    <location>
        <begin position="141"/>
        <end position="224"/>
    </location>
</feature>
<reference evidence="4 5" key="1">
    <citation type="journal article" date="2020" name="Nat. Food">
        <title>A phased Vanilla planifolia genome enables genetic improvement of flavour and production.</title>
        <authorList>
            <person name="Hasing T."/>
            <person name="Tang H."/>
            <person name="Brym M."/>
            <person name="Khazi F."/>
            <person name="Huang T."/>
            <person name="Chambers A.H."/>
        </authorList>
    </citation>
    <scope>NUCLEOTIDE SEQUENCE [LARGE SCALE GENOMIC DNA]</scope>
    <source>
        <tissue evidence="4">Leaf</tissue>
    </source>
</reference>
<dbReference type="OrthoDB" id="2015495at2759"/>
<keyword evidence="1 2" id="KW-0677">Repeat</keyword>
<dbReference type="InterPro" id="IPR040217">
    <property type="entry name" value="ACR1-12"/>
</dbReference>
<accession>A0A835S1C3</accession>
<evidence type="ECO:0000313" key="4">
    <source>
        <dbReference type="EMBL" id="KAG0498286.1"/>
    </source>
</evidence>
<dbReference type="Pfam" id="PF13740">
    <property type="entry name" value="ACT_6"/>
    <property type="match status" value="1"/>
</dbReference>
<evidence type="ECO:0000313" key="5">
    <source>
        <dbReference type="Proteomes" id="UP000636800"/>
    </source>
</evidence>
<dbReference type="InterPro" id="IPR045865">
    <property type="entry name" value="ACT-like_dom_sf"/>
</dbReference>